<sequence length="97" mass="10708">MVRQTSSGHKPFEQSSLKEPFQTHMLPALPGAQLARLRAASRVMRDMKQLPCLALIKPSTAEKALPGCSKQQQDRECGKHNPNGPWGMLCPTVESQI</sequence>
<organism evidence="2 3">
    <name type="scientific">Apatococcus fuscideae</name>
    <dbReference type="NCBI Taxonomy" id="2026836"/>
    <lineage>
        <taxon>Eukaryota</taxon>
        <taxon>Viridiplantae</taxon>
        <taxon>Chlorophyta</taxon>
        <taxon>core chlorophytes</taxon>
        <taxon>Trebouxiophyceae</taxon>
        <taxon>Chlorellales</taxon>
        <taxon>Chlorellaceae</taxon>
        <taxon>Apatococcus</taxon>
    </lineage>
</organism>
<evidence type="ECO:0000313" key="2">
    <source>
        <dbReference type="EMBL" id="KAK9835925.1"/>
    </source>
</evidence>
<comment type="caution">
    <text evidence="2">The sequence shown here is derived from an EMBL/GenBank/DDBJ whole genome shotgun (WGS) entry which is preliminary data.</text>
</comment>
<feature type="region of interest" description="Disordered" evidence="1">
    <location>
        <begin position="66"/>
        <end position="85"/>
    </location>
</feature>
<keyword evidence="3" id="KW-1185">Reference proteome</keyword>
<evidence type="ECO:0000256" key="1">
    <source>
        <dbReference type="SAM" id="MobiDB-lite"/>
    </source>
</evidence>
<reference evidence="2 3" key="1">
    <citation type="journal article" date="2024" name="Nat. Commun.">
        <title>Phylogenomics reveals the evolutionary origins of lichenization in chlorophyte algae.</title>
        <authorList>
            <person name="Puginier C."/>
            <person name="Libourel C."/>
            <person name="Otte J."/>
            <person name="Skaloud P."/>
            <person name="Haon M."/>
            <person name="Grisel S."/>
            <person name="Petersen M."/>
            <person name="Berrin J.G."/>
            <person name="Delaux P.M."/>
            <person name="Dal Grande F."/>
            <person name="Keller J."/>
        </authorList>
    </citation>
    <scope>NUCLEOTIDE SEQUENCE [LARGE SCALE GENOMIC DNA]</scope>
    <source>
        <strain evidence="2 3">SAG 2523</strain>
    </source>
</reference>
<dbReference type="EMBL" id="JALJOV010002048">
    <property type="protein sequence ID" value="KAK9835925.1"/>
    <property type="molecule type" value="Genomic_DNA"/>
</dbReference>
<accession>A0AAW1RQK3</accession>
<gene>
    <name evidence="2" type="ORF">WJX84_007780</name>
</gene>
<evidence type="ECO:0000313" key="3">
    <source>
        <dbReference type="Proteomes" id="UP001485043"/>
    </source>
</evidence>
<proteinExistence type="predicted"/>
<feature type="compositionally biased region" description="Polar residues" evidence="1">
    <location>
        <begin position="1"/>
        <end position="17"/>
    </location>
</feature>
<dbReference type="AlphaFoldDB" id="A0AAW1RQK3"/>
<name>A0AAW1RQK3_9CHLO</name>
<dbReference type="Proteomes" id="UP001485043">
    <property type="component" value="Unassembled WGS sequence"/>
</dbReference>
<protein>
    <submittedName>
        <fullName evidence="2">Uncharacterized protein</fullName>
    </submittedName>
</protein>
<feature type="region of interest" description="Disordered" evidence="1">
    <location>
        <begin position="1"/>
        <end position="20"/>
    </location>
</feature>